<dbReference type="InterPro" id="IPR006121">
    <property type="entry name" value="HMA_dom"/>
</dbReference>
<protein>
    <recommendedName>
        <fullName evidence="2">HMA domain-containing protein</fullName>
    </recommendedName>
</protein>
<dbReference type="Proteomes" id="UP001497457">
    <property type="component" value="Chromosome 19rd"/>
</dbReference>
<evidence type="ECO:0000256" key="1">
    <source>
        <dbReference type="SAM" id="MobiDB-lite"/>
    </source>
</evidence>
<name>A0ABC9A792_9POAL</name>
<feature type="region of interest" description="Disordered" evidence="1">
    <location>
        <begin position="1"/>
        <end position="32"/>
    </location>
</feature>
<dbReference type="AlphaFoldDB" id="A0ABC9A792"/>
<organism evidence="4 5">
    <name type="scientific">Urochloa decumbens</name>
    <dbReference type="NCBI Taxonomy" id="240449"/>
    <lineage>
        <taxon>Eukaryota</taxon>
        <taxon>Viridiplantae</taxon>
        <taxon>Streptophyta</taxon>
        <taxon>Embryophyta</taxon>
        <taxon>Tracheophyta</taxon>
        <taxon>Spermatophyta</taxon>
        <taxon>Magnoliopsida</taxon>
        <taxon>Liliopsida</taxon>
        <taxon>Poales</taxon>
        <taxon>Poaceae</taxon>
        <taxon>PACMAD clade</taxon>
        <taxon>Panicoideae</taxon>
        <taxon>Panicodae</taxon>
        <taxon>Paniceae</taxon>
        <taxon>Melinidinae</taxon>
        <taxon>Urochloa</taxon>
    </lineage>
</organism>
<feature type="compositionally biased region" description="Polar residues" evidence="1">
    <location>
        <begin position="117"/>
        <end position="126"/>
    </location>
</feature>
<evidence type="ECO:0000259" key="2">
    <source>
        <dbReference type="Pfam" id="PF00403"/>
    </source>
</evidence>
<feature type="domain" description="HMA" evidence="2">
    <location>
        <begin position="56"/>
        <end position="106"/>
    </location>
</feature>
<dbReference type="SUPFAM" id="SSF55008">
    <property type="entry name" value="HMA, heavy metal-associated domain"/>
    <property type="match status" value="1"/>
</dbReference>
<proteinExistence type="predicted"/>
<dbReference type="EMBL" id="OZ075130">
    <property type="protein sequence ID" value="CAL4972343.1"/>
    <property type="molecule type" value="Genomic_DNA"/>
</dbReference>
<dbReference type="PANTHER" id="PTHR46119">
    <property type="entry name" value="OS08G0405700 PROTEIN"/>
    <property type="match status" value="1"/>
</dbReference>
<feature type="region of interest" description="Disordered" evidence="1">
    <location>
        <begin position="99"/>
        <end position="128"/>
    </location>
</feature>
<dbReference type="InterPro" id="IPR044526">
    <property type="entry name" value="NAKR1-3"/>
</dbReference>
<dbReference type="PANTHER" id="PTHR46119:SF15">
    <property type="entry name" value="PROTEIN SODIUM POTASSIUM ROOT DEFECTIVE 2"/>
    <property type="match status" value="1"/>
</dbReference>
<dbReference type="Proteomes" id="UP001497457">
    <property type="component" value="Chromosome 20rd"/>
</dbReference>
<gene>
    <name evidence="3" type="ORF">URODEC1_LOCUS43919</name>
    <name evidence="4" type="ORF">URODEC1_LOCUS51217</name>
</gene>
<evidence type="ECO:0000313" key="3">
    <source>
        <dbReference type="EMBL" id="CAL4959638.1"/>
    </source>
</evidence>
<evidence type="ECO:0000313" key="5">
    <source>
        <dbReference type="Proteomes" id="UP001497457"/>
    </source>
</evidence>
<feature type="compositionally biased region" description="Basic residues" evidence="1">
    <location>
        <begin position="99"/>
        <end position="110"/>
    </location>
</feature>
<accession>A0ABC9A792</accession>
<reference evidence="4" key="1">
    <citation type="submission" date="2024-10" db="EMBL/GenBank/DDBJ databases">
        <authorList>
            <person name="Ryan C."/>
        </authorList>
    </citation>
    <scope>NUCLEOTIDE SEQUENCE [LARGE SCALE GENOMIC DNA]</scope>
</reference>
<dbReference type="Pfam" id="PF00403">
    <property type="entry name" value="HMA"/>
    <property type="match status" value="1"/>
</dbReference>
<dbReference type="EMBL" id="OZ075129">
    <property type="protein sequence ID" value="CAL4959638.1"/>
    <property type="molecule type" value="Genomic_DNA"/>
</dbReference>
<dbReference type="Gene3D" id="3.30.70.100">
    <property type="match status" value="1"/>
</dbReference>
<keyword evidence="5" id="KW-1185">Reference proteome</keyword>
<sequence>MDMELEHGGDEEDRTSESSNRSLSASSDATVSSTASKLQALRFAEDLSLPSVQVVVMSANMGCSHCRQRVASVVSKMNAGLLDYMVDFGKKEVTVRGKVVHTKKRKKHKNPFASGWETRSSASSSPGHARTLSWFLGCYGS</sequence>
<evidence type="ECO:0000313" key="4">
    <source>
        <dbReference type="EMBL" id="CAL4972343.1"/>
    </source>
</evidence>
<dbReference type="InterPro" id="IPR036163">
    <property type="entry name" value="HMA_dom_sf"/>
</dbReference>
<feature type="compositionally biased region" description="Low complexity" evidence="1">
    <location>
        <begin position="17"/>
        <end position="32"/>
    </location>
</feature>